<sequence>MRGRTRAGDGSNDAELVLPSGNRDEGRHRHQQHAKDTRLFDKLNQLERKWHSQKGNNNNKLAIGGVSLNQNHSFSSQRDPPPGSPPIEATGSMPPPSEALPVSSTSTEPKQLPPKKKKKKKKEGPRVVTMFDRLYQKGKAKAITKNITVLPQTKPSANRNKRRLRAAIIIQSVFRGVKLRKHVRYLSGTAFVIQWWWRNIAQRLFYIRLRGLTIIIQSLERRRVAIKAAQEIRGSAATIQSLWRMRCAKRQRKMLEEDLEKRIRESNASKLIQFHLRKHIKVIRQQRVECVSLMVEEINDGVETLSGDSSTSESISSDHPPDLILSADSLEENPSDEAGEADEEKRKVTPNEDKLAPTEDSAKPLEHDEKPSVSSASASLFRAAQLRRRALKQPVSNVPQDTVARSVLAHRRKNLGIKEGTVPPRKYKSIAYEYLPTNKTYWTYDSHKLARIPIIQRWAKKRMREKLLWRSSVNIQCAWRINRSQFELISLYLLKEWAVRVDFRQEETTNNPVLRQKVRLLALAKAIRQVNDESLPPEVLRTPYSFVVNWKTETSIYFAEDQGIAQLNRCRIHVVCEAHRHPLWEDWSNQKKFTHLSKVALLRSFSNQCARLSRASVLMQSLRMRRILWKMAREKEAAMTIQRFWSRYGHETDEMVYLQQAKSAAIRLQAFWRMTSAVLLLEIQDMSASSIQALFRGFTIREQYLEAKFGITGFQAVYRGRREYRSFNLKCRTVLHIQRAIRGFIARARLDHQAYAALAIQDWYRAVALRVCMSKIRLSYSILQCLVQRQAILSRLQKEQAAVRLQAWLRKVSCRSFHLQQIQSGTHVQSVYRGWQARKAFCIVVRGVVLLQASARTRRDQELFSQWKRSANAIRGVWLTYITRTRFLRLCRVVSIVQTLMRERRARRSSATRLSAWWRTCVCLRHIDESKKLAVTVQKIFRGHQGRLRHKHLSYLRLYAAAAKLQSWWRLNLAFDAYTIMQLSVVDIQRSYRAYSARQRYKIALQTLKTASATKLQGWWRMAIVCETYNVLYVSVWDVQRCYRGYRTRKALVEARMYLGAVKFQALWRVSHMRSIFKKLCHATMTLQRVYRGHKTRSEIQNARMCSAETHLAAAWRRFHARKCYKDLCRSAILAQRICRGHLGRKRFEFLHAQHVFRTATKLQAFCRMCAQSKRFTKVCASALLAQRIVRGCVARRRYNALVEAHFAAVLIQAAWDDYRDRMATRLYLAIVSVQKCYRGYQVRSSIDPLAAFFYSKGKACGYLRLMHYNSYRQMQASSLVLQRWQRMTTCKRDFEELKMGVAAIQACFRGYSARCSFHEQVEAATIIQAWRRMTVKVEDFEEMLVASIIIQSLFRGFSQRRQTKASLRAFVAIQSLFRMRRCVQNLMETRSSQVEVHFVQGKGNQDPVLAKVSDGKETAEEKEDGNQDPVLGSMSGGPERAQ</sequence>
<feature type="compositionally biased region" description="Polar residues" evidence="5">
    <location>
        <begin position="67"/>
        <end position="78"/>
    </location>
</feature>
<keyword evidence="7" id="KW-1185">Reference proteome</keyword>
<dbReference type="GO" id="GO:0000922">
    <property type="term" value="C:spindle pole"/>
    <property type="evidence" value="ECO:0007669"/>
    <property type="project" value="TreeGrafter"/>
</dbReference>
<dbReference type="PANTHER" id="PTHR22706">
    <property type="entry name" value="ASSEMBLY FACTOR FOR SPINDLE MICROTUBULES"/>
    <property type="match status" value="1"/>
</dbReference>
<evidence type="ECO:0000313" key="6">
    <source>
        <dbReference type="EMBL" id="CAB9498390.1"/>
    </source>
</evidence>
<dbReference type="GO" id="GO:0007051">
    <property type="term" value="P:spindle organization"/>
    <property type="evidence" value="ECO:0007669"/>
    <property type="project" value="TreeGrafter"/>
</dbReference>
<evidence type="ECO:0000256" key="4">
    <source>
        <dbReference type="ARBA" id="ARBA00022860"/>
    </source>
</evidence>
<dbReference type="GO" id="GO:0005516">
    <property type="term" value="F:calmodulin binding"/>
    <property type="evidence" value="ECO:0007669"/>
    <property type="project" value="UniProtKB-KW"/>
</dbReference>
<dbReference type="OrthoDB" id="190375at2759"/>
<evidence type="ECO:0000256" key="5">
    <source>
        <dbReference type="SAM" id="MobiDB-lite"/>
    </source>
</evidence>
<gene>
    <name evidence="6" type="ORF">SEMRO_37_G023220.1</name>
</gene>
<dbReference type="SUPFAM" id="SSF52540">
    <property type="entry name" value="P-loop containing nucleoside triphosphate hydrolases"/>
    <property type="match status" value="1"/>
</dbReference>
<dbReference type="PROSITE" id="PS50096">
    <property type="entry name" value="IQ"/>
    <property type="match status" value="12"/>
</dbReference>
<dbReference type="GO" id="GO:0051295">
    <property type="term" value="P:establishment of meiotic spindle localization"/>
    <property type="evidence" value="ECO:0007669"/>
    <property type="project" value="TreeGrafter"/>
</dbReference>
<dbReference type="SMART" id="SM00015">
    <property type="entry name" value="IQ"/>
    <property type="match status" value="23"/>
</dbReference>
<dbReference type="Proteomes" id="UP001153069">
    <property type="component" value="Unassembled WGS sequence"/>
</dbReference>
<keyword evidence="4" id="KW-0112">Calmodulin-binding</keyword>
<evidence type="ECO:0000256" key="1">
    <source>
        <dbReference type="ARBA" id="ARBA00004496"/>
    </source>
</evidence>
<accession>A0A9N8DAT5</accession>
<evidence type="ECO:0000256" key="2">
    <source>
        <dbReference type="ARBA" id="ARBA00022490"/>
    </source>
</evidence>
<feature type="region of interest" description="Disordered" evidence="5">
    <location>
        <begin position="1406"/>
        <end position="1443"/>
    </location>
</feature>
<dbReference type="InterPro" id="IPR027417">
    <property type="entry name" value="P-loop_NTPase"/>
</dbReference>
<feature type="compositionally biased region" description="Low complexity" evidence="5">
    <location>
        <begin position="306"/>
        <end position="317"/>
    </location>
</feature>
<organism evidence="6 7">
    <name type="scientific">Seminavis robusta</name>
    <dbReference type="NCBI Taxonomy" id="568900"/>
    <lineage>
        <taxon>Eukaryota</taxon>
        <taxon>Sar</taxon>
        <taxon>Stramenopiles</taxon>
        <taxon>Ochrophyta</taxon>
        <taxon>Bacillariophyta</taxon>
        <taxon>Bacillariophyceae</taxon>
        <taxon>Bacillariophycidae</taxon>
        <taxon>Naviculales</taxon>
        <taxon>Naviculaceae</taxon>
        <taxon>Seminavis</taxon>
    </lineage>
</organism>
<feature type="compositionally biased region" description="Basic and acidic residues" evidence="5">
    <location>
        <begin position="22"/>
        <end position="50"/>
    </location>
</feature>
<reference evidence="6" key="1">
    <citation type="submission" date="2020-06" db="EMBL/GenBank/DDBJ databases">
        <authorList>
            <consortium name="Plant Systems Biology data submission"/>
        </authorList>
    </citation>
    <scope>NUCLEOTIDE SEQUENCE</scope>
    <source>
        <strain evidence="6">D6</strain>
    </source>
</reference>
<dbReference type="InterPro" id="IPR051185">
    <property type="entry name" value="ASPM"/>
</dbReference>
<dbReference type="Pfam" id="PF00612">
    <property type="entry name" value="IQ"/>
    <property type="match status" value="6"/>
</dbReference>
<dbReference type="GO" id="GO:0000278">
    <property type="term" value="P:mitotic cell cycle"/>
    <property type="evidence" value="ECO:0007669"/>
    <property type="project" value="TreeGrafter"/>
</dbReference>
<dbReference type="GO" id="GO:0005737">
    <property type="term" value="C:cytoplasm"/>
    <property type="evidence" value="ECO:0007669"/>
    <property type="project" value="UniProtKB-SubCell"/>
</dbReference>
<feature type="compositionally biased region" description="Basic and acidic residues" evidence="5">
    <location>
        <begin position="343"/>
        <end position="371"/>
    </location>
</feature>
<feature type="compositionally biased region" description="Acidic residues" evidence="5">
    <location>
        <begin position="329"/>
        <end position="342"/>
    </location>
</feature>
<keyword evidence="2" id="KW-0963">Cytoplasm</keyword>
<comment type="subcellular location">
    <subcellularLocation>
        <location evidence="1">Cytoplasm</location>
    </subcellularLocation>
</comment>
<evidence type="ECO:0000313" key="7">
    <source>
        <dbReference type="Proteomes" id="UP001153069"/>
    </source>
</evidence>
<proteinExistence type="predicted"/>
<keyword evidence="3" id="KW-0677">Repeat</keyword>
<feature type="compositionally biased region" description="Basic residues" evidence="5">
    <location>
        <begin position="113"/>
        <end position="123"/>
    </location>
</feature>
<feature type="region of interest" description="Disordered" evidence="5">
    <location>
        <begin position="303"/>
        <end position="377"/>
    </location>
</feature>
<dbReference type="PANTHER" id="PTHR22706:SF1">
    <property type="entry name" value="ASSEMBLY FACTOR FOR SPINDLE MICROTUBULES"/>
    <property type="match status" value="1"/>
</dbReference>
<name>A0A9N8DAT5_9STRA</name>
<protein>
    <submittedName>
        <fullName evidence="6">Asp (Abnormal spindle) homolog, microcephaly associated (Drosophila)</fullName>
    </submittedName>
</protein>
<dbReference type="InterPro" id="IPR000048">
    <property type="entry name" value="IQ_motif_EF-hand-BS"/>
</dbReference>
<comment type="caution">
    <text evidence="6">The sequence shown here is derived from an EMBL/GenBank/DDBJ whole genome shotgun (WGS) entry which is preliminary data.</text>
</comment>
<dbReference type="EMBL" id="CAICTM010000037">
    <property type="protein sequence ID" value="CAB9498390.1"/>
    <property type="molecule type" value="Genomic_DNA"/>
</dbReference>
<dbReference type="Gene3D" id="1.20.5.190">
    <property type="match status" value="9"/>
</dbReference>
<evidence type="ECO:0000256" key="3">
    <source>
        <dbReference type="ARBA" id="ARBA00022737"/>
    </source>
</evidence>
<feature type="region of interest" description="Disordered" evidence="5">
    <location>
        <begin position="1"/>
        <end position="127"/>
    </location>
</feature>